<gene>
    <name evidence="2" type="ORF">CC80DRAFT_510939</name>
</gene>
<protein>
    <submittedName>
        <fullName evidence="2">Uncharacterized protein</fullName>
    </submittedName>
</protein>
<feature type="region of interest" description="Disordered" evidence="1">
    <location>
        <begin position="78"/>
        <end position="100"/>
    </location>
</feature>
<name>A0A6A5T8N4_9PLEO</name>
<reference evidence="2" key="1">
    <citation type="journal article" date="2020" name="Stud. Mycol.">
        <title>101 Dothideomycetes genomes: a test case for predicting lifestyles and emergence of pathogens.</title>
        <authorList>
            <person name="Haridas S."/>
            <person name="Albert R."/>
            <person name="Binder M."/>
            <person name="Bloem J."/>
            <person name="Labutti K."/>
            <person name="Salamov A."/>
            <person name="Andreopoulos B."/>
            <person name="Baker S."/>
            <person name="Barry K."/>
            <person name="Bills G."/>
            <person name="Bluhm B."/>
            <person name="Cannon C."/>
            <person name="Castanera R."/>
            <person name="Culley D."/>
            <person name="Daum C."/>
            <person name="Ezra D."/>
            <person name="Gonzalez J."/>
            <person name="Henrissat B."/>
            <person name="Kuo A."/>
            <person name="Liang C."/>
            <person name="Lipzen A."/>
            <person name="Lutzoni F."/>
            <person name="Magnuson J."/>
            <person name="Mondo S."/>
            <person name="Nolan M."/>
            <person name="Ohm R."/>
            <person name="Pangilinan J."/>
            <person name="Park H.-J."/>
            <person name="Ramirez L."/>
            <person name="Alfaro M."/>
            <person name="Sun H."/>
            <person name="Tritt A."/>
            <person name="Yoshinaga Y."/>
            <person name="Zwiers L.-H."/>
            <person name="Turgeon B."/>
            <person name="Goodwin S."/>
            <person name="Spatafora J."/>
            <person name="Crous P."/>
            <person name="Grigoriev I."/>
        </authorList>
    </citation>
    <scope>NUCLEOTIDE SEQUENCE</scope>
    <source>
        <strain evidence="2">CBS 675.92</strain>
    </source>
</reference>
<evidence type="ECO:0000313" key="2">
    <source>
        <dbReference type="EMBL" id="KAF1948931.1"/>
    </source>
</evidence>
<dbReference type="EMBL" id="ML977045">
    <property type="protein sequence ID" value="KAF1948931.1"/>
    <property type="molecule type" value="Genomic_DNA"/>
</dbReference>
<dbReference type="OrthoDB" id="5429442at2759"/>
<accession>A0A6A5T8N4</accession>
<keyword evidence="3" id="KW-1185">Reference proteome</keyword>
<evidence type="ECO:0000256" key="1">
    <source>
        <dbReference type="SAM" id="MobiDB-lite"/>
    </source>
</evidence>
<dbReference type="AlphaFoldDB" id="A0A6A5T8N4"/>
<dbReference type="Proteomes" id="UP000800035">
    <property type="component" value="Unassembled WGS sequence"/>
</dbReference>
<proteinExistence type="predicted"/>
<evidence type="ECO:0000313" key="3">
    <source>
        <dbReference type="Proteomes" id="UP000800035"/>
    </source>
</evidence>
<organism evidence="2 3">
    <name type="scientific">Byssothecium circinans</name>
    <dbReference type="NCBI Taxonomy" id="147558"/>
    <lineage>
        <taxon>Eukaryota</taxon>
        <taxon>Fungi</taxon>
        <taxon>Dikarya</taxon>
        <taxon>Ascomycota</taxon>
        <taxon>Pezizomycotina</taxon>
        <taxon>Dothideomycetes</taxon>
        <taxon>Pleosporomycetidae</taxon>
        <taxon>Pleosporales</taxon>
        <taxon>Massarineae</taxon>
        <taxon>Massarinaceae</taxon>
        <taxon>Byssothecium</taxon>
    </lineage>
</organism>
<sequence length="636" mass="70467">MQADSYTPNMIASASEQHAKSLKFEATSINETELTNIGGTGNFQREVTFSIDTVPASRHAYEQLGAAYEDYLRQPHGRQNDVEDRYDPDSSVKLGSSGAPELPSHVASVVQLSEHAVALGQYMINAINSSFLAMAKNGSGVKNVAYTQDQSSIDGRIAQLSVELDTTKSTGAFLYLIFKKGTAKLSPTPSGSDTQTGEDVKSYDMKGWQVVFSIDIASSTMTTDDSDYSTVSGHVSNASNYSLLRLLLDFTTAKPKEYSSSKSIIPDVDSERLTTFLNLLNGWCQQQTTKVNQTFAYAWTSANPQRANAVAPTFVATSMKLQTWKSSQVSQDKPIPGGRNLLLYLEMAYDRVMPSYTYSSNEELVREDSQGSMFLCKHLFWDRYLLEPQQKILQQVNQWTHIVAVSASCDYSFWGDKIAYFVYRIGRDWSKGDSFYKWKPYLWLDNVWYWVDSSEKSATGGGSAFGMKAEIKCYTSNCAYYQGGDRTIYLEGTSSISTQVWVYTWGIANWIHVRVEVNWSFQLYLGSVNTGKLEIDISKLKSEVKTYEDSGSSMPVAEMEKDLQGIINSIKLGDMGKEIEMSLSGNTGFVLPGGNVFFQKDPIVSGNGDLVVALTYKDNVEDGGSDTGDSDDTDSN</sequence>
<feature type="compositionally biased region" description="Basic and acidic residues" evidence="1">
    <location>
        <begin position="78"/>
        <end position="90"/>
    </location>
</feature>